<keyword evidence="1" id="KW-1133">Transmembrane helix</keyword>
<sequence>MELSDADDKEKSKYYSKCEHLDKNNIIGIDMLWIICKTILISKGVFNNIWYVEIYKDNDDLLWSGVVTAVFSDIMLNSFEKMNDKTYKLEMKVFHKKFTLCSEKSLSIFSSLAIWKSLFLLLNYSTYIMRKREILYSNHVDEYMKVFFHIEKVSTRNKSELDRLDREYIAGRQEGSTENKRVELMKLIANGIHFTFSKCSKSINDYSFTNISYINPFTWFCLIPLSLLFHWWKYEKFTLILLEYLAECWPEIIFNVDSKNNDNGIFEFNNAIMIHLPIVYQEYLAELLNSTPSGRQLMASYIAKLGVNILSGTSNTDIGGNNLSSLNIEVERQAKMLCNNSKQKSRQLVGGTPNYMKPTRLTELRRMHIENMKANAQYSQVKLSNMQKTNLKNTSDKEFNTGDKEQRSIKEYNNKKDKEVNCNLKKNEVLDNGSNLDISVDILSSKLDKLEVRNNENLSTEMNKGSSPKITMNKDQALNKKLDVTTDITNNNKIQGLETVVGIELIRANKDNNLSLQNSNSTDMKLLLYNTTAGDDATTNKPNSSTFNNEDISKFCNYSIHDQLNEQVLNTVKEIEQLNYEEYILDINEISTCAPDHILSDLTKDTDSKYGLNSNGDTEFDLSNNLVDNFQETSSFINDQECLKQERENICKDPFDWYCTPVTELDNYTKDSPDDIEDAPPDYYMVKLESETNNIGPPKSQKDDKNNMKLNISHQKVRDNFDLSNISELEMDNSGNLEFNPYELDNLREIESILDAEIEQLQAEEDDLVLNTIKAIKY</sequence>
<feature type="transmembrane region" description="Helical" evidence="1">
    <location>
        <begin position="106"/>
        <end position="124"/>
    </location>
</feature>
<evidence type="ECO:0000313" key="3">
    <source>
        <dbReference type="Proteomes" id="UP000186804"/>
    </source>
</evidence>
<dbReference type="RefSeq" id="XP_067068560.1">
    <property type="nucleotide sequence ID" value="XM_067212963.1"/>
</dbReference>
<reference evidence="2 3" key="1">
    <citation type="submission" date="2016-10" db="EMBL/GenBank/DDBJ databases">
        <title>Reductive evolution of mitochondrial metabolism and differential evolution of invasion-related proteins in Cryptosporidium.</title>
        <authorList>
            <person name="Liu S."/>
            <person name="Roellig D.M."/>
            <person name="Guo Y."/>
            <person name="Li N."/>
            <person name="Frace M.A."/>
            <person name="Tang K."/>
            <person name="Zhang L."/>
            <person name="Feng Y."/>
            <person name="Xiao L."/>
        </authorList>
    </citation>
    <scope>NUCLEOTIDE SEQUENCE [LARGE SCALE GENOMIC DNA]</scope>
    <source>
        <strain evidence="2">30847</strain>
    </source>
</reference>
<dbReference type="OrthoDB" id="341414at2759"/>
<organism evidence="2 3">
    <name type="scientific">Cryptosporidium andersoni</name>
    <dbReference type="NCBI Taxonomy" id="117008"/>
    <lineage>
        <taxon>Eukaryota</taxon>
        <taxon>Sar</taxon>
        <taxon>Alveolata</taxon>
        <taxon>Apicomplexa</taxon>
        <taxon>Conoidasida</taxon>
        <taxon>Coccidia</taxon>
        <taxon>Eucoccidiorida</taxon>
        <taxon>Eimeriorina</taxon>
        <taxon>Cryptosporidiidae</taxon>
        <taxon>Cryptosporidium</taxon>
    </lineage>
</organism>
<evidence type="ECO:0000256" key="1">
    <source>
        <dbReference type="SAM" id="Phobius"/>
    </source>
</evidence>
<evidence type="ECO:0000313" key="2">
    <source>
        <dbReference type="EMBL" id="OII76714.1"/>
    </source>
</evidence>
<dbReference type="VEuPathDB" id="CryptoDB:cand_027350"/>
<dbReference type="Proteomes" id="UP000186804">
    <property type="component" value="Unassembled WGS sequence"/>
</dbReference>
<keyword evidence="3" id="KW-1185">Reference proteome</keyword>
<protein>
    <submittedName>
        <fullName evidence="2">Uncharacterized protein</fullName>
    </submittedName>
</protein>
<name>A0A1J4MR41_9CRYT</name>
<proteinExistence type="predicted"/>
<keyword evidence="1" id="KW-0472">Membrane</keyword>
<dbReference type="AlphaFoldDB" id="A0A1J4MR41"/>
<accession>A0A1J4MR41</accession>
<dbReference type="GeneID" id="92366919"/>
<dbReference type="EMBL" id="LRBS01000052">
    <property type="protein sequence ID" value="OII76714.1"/>
    <property type="molecule type" value="Genomic_DNA"/>
</dbReference>
<gene>
    <name evidence="2" type="ORF">cand_027350</name>
</gene>
<comment type="caution">
    <text evidence="2">The sequence shown here is derived from an EMBL/GenBank/DDBJ whole genome shotgun (WGS) entry which is preliminary data.</text>
</comment>
<keyword evidence="1" id="KW-0812">Transmembrane</keyword>
<feature type="transmembrane region" description="Helical" evidence="1">
    <location>
        <begin position="211"/>
        <end position="232"/>
    </location>
</feature>